<accession>A0A0E9QZJ4</accession>
<reference evidence="1" key="2">
    <citation type="journal article" date="2015" name="Fish Shellfish Immunol.">
        <title>Early steps in the European eel (Anguilla anguilla)-Vibrio vulnificus interaction in the gills: Role of the RtxA13 toxin.</title>
        <authorList>
            <person name="Callol A."/>
            <person name="Pajuelo D."/>
            <person name="Ebbesson L."/>
            <person name="Teles M."/>
            <person name="MacKenzie S."/>
            <person name="Amaro C."/>
        </authorList>
    </citation>
    <scope>NUCLEOTIDE SEQUENCE</scope>
</reference>
<dbReference type="EMBL" id="GBXM01092222">
    <property type="protein sequence ID" value="JAH16355.1"/>
    <property type="molecule type" value="Transcribed_RNA"/>
</dbReference>
<name>A0A0E9QZJ4_ANGAN</name>
<dbReference type="AlphaFoldDB" id="A0A0E9QZJ4"/>
<dbReference type="EMBL" id="GBXM01086323">
    <property type="protein sequence ID" value="JAH22254.1"/>
    <property type="molecule type" value="Transcribed_RNA"/>
</dbReference>
<proteinExistence type="predicted"/>
<sequence length="39" mass="4716">MTVELDDYFHALKKLNNYFIISTISSICREIHFFRTYAD</sequence>
<protein>
    <submittedName>
        <fullName evidence="1">Uncharacterized protein</fullName>
    </submittedName>
</protein>
<organism evidence="1">
    <name type="scientific">Anguilla anguilla</name>
    <name type="common">European freshwater eel</name>
    <name type="synonym">Muraena anguilla</name>
    <dbReference type="NCBI Taxonomy" id="7936"/>
    <lineage>
        <taxon>Eukaryota</taxon>
        <taxon>Metazoa</taxon>
        <taxon>Chordata</taxon>
        <taxon>Craniata</taxon>
        <taxon>Vertebrata</taxon>
        <taxon>Euteleostomi</taxon>
        <taxon>Actinopterygii</taxon>
        <taxon>Neopterygii</taxon>
        <taxon>Teleostei</taxon>
        <taxon>Anguilliformes</taxon>
        <taxon>Anguillidae</taxon>
        <taxon>Anguilla</taxon>
    </lineage>
</organism>
<evidence type="ECO:0000313" key="1">
    <source>
        <dbReference type="EMBL" id="JAH22254.1"/>
    </source>
</evidence>
<reference evidence="1" key="1">
    <citation type="submission" date="2014-11" db="EMBL/GenBank/DDBJ databases">
        <authorList>
            <person name="Amaro Gonzalez C."/>
        </authorList>
    </citation>
    <scope>NUCLEOTIDE SEQUENCE</scope>
</reference>